<feature type="active site" description="Proton acceptor" evidence="2">
    <location>
        <position position="144"/>
    </location>
</feature>
<dbReference type="PANTHER" id="PTHR43300">
    <property type="entry name" value="ACETYLTRANSFERASE"/>
    <property type="match status" value="1"/>
</dbReference>
<dbReference type="RefSeq" id="WP_115468054.1">
    <property type="nucleotide sequence ID" value="NZ_QKRA01000004.1"/>
</dbReference>
<evidence type="ECO:0000313" key="6">
    <source>
        <dbReference type="Proteomes" id="UP000254326"/>
    </source>
</evidence>
<sequence length="220" mass="23596">MNRSCKQPIVLIGGGGHAAVLAEILLMQNREIVAVISPEAIHERAIFKGMVHLKEDSDVFTFDKGQVKLVNGIGMLPKCTLRKKVNERYLQLGYQFESVIADSAYVSPSALIEEGVQVLPMAIVHTGAIIGSHSIVNTGALVEHDCKVGCYNHIAPKATLCGQVETEQDVYIGASSVLTQNMKVGNTSVIGAGAIVTKTLKPCSIFYPAKGTLKQQEHGL</sequence>
<evidence type="ECO:0000256" key="1">
    <source>
        <dbReference type="ARBA" id="ARBA00007274"/>
    </source>
</evidence>
<comment type="caution">
    <text evidence="5">The sequence shown here is derived from an EMBL/GenBank/DDBJ whole genome shotgun (WGS) entry which is preliminary data.</text>
</comment>
<name>A0A370U893_9GAMM</name>
<dbReference type="AlphaFoldDB" id="A0A370U893"/>
<evidence type="ECO:0000256" key="2">
    <source>
        <dbReference type="PIRSR" id="PIRSR620019-1"/>
    </source>
</evidence>
<reference evidence="5 6" key="1">
    <citation type="submission" date="2018-06" db="EMBL/GenBank/DDBJ databases">
        <title>Marinomonas sp. YLB-05 draft genome sequence.</title>
        <authorList>
            <person name="Yu L."/>
            <person name="Tang X."/>
        </authorList>
    </citation>
    <scope>NUCLEOTIDE SEQUENCE [LARGE SCALE GENOMIC DNA]</scope>
    <source>
        <strain evidence="5 6">YLB-05</strain>
    </source>
</reference>
<dbReference type="InterPro" id="IPR050179">
    <property type="entry name" value="Trans_hexapeptide_repeat"/>
</dbReference>
<dbReference type="Pfam" id="PF17836">
    <property type="entry name" value="PglD_N"/>
    <property type="match status" value="1"/>
</dbReference>
<evidence type="ECO:0000256" key="3">
    <source>
        <dbReference type="PIRSR" id="PIRSR620019-2"/>
    </source>
</evidence>
<dbReference type="CDD" id="cd03360">
    <property type="entry name" value="LbH_AT_putative"/>
    <property type="match status" value="1"/>
</dbReference>
<dbReference type="OrthoDB" id="9794407at2"/>
<feature type="binding site" evidence="3">
    <location>
        <position position="153"/>
    </location>
    <ligand>
        <name>acetyl-CoA</name>
        <dbReference type="ChEBI" id="CHEBI:57288"/>
    </ligand>
</feature>
<dbReference type="InterPro" id="IPR011004">
    <property type="entry name" value="Trimer_LpxA-like_sf"/>
</dbReference>
<dbReference type="Gene3D" id="2.160.10.10">
    <property type="entry name" value="Hexapeptide repeat proteins"/>
    <property type="match status" value="1"/>
</dbReference>
<evidence type="ECO:0000259" key="4">
    <source>
        <dbReference type="Pfam" id="PF17836"/>
    </source>
</evidence>
<dbReference type="SUPFAM" id="SSF51161">
    <property type="entry name" value="Trimeric LpxA-like enzymes"/>
    <property type="match status" value="1"/>
</dbReference>
<dbReference type="InterPro" id="IPR020019">
    <property type="entry name" value="AcTrfase_PglD-like"/>
</dbReference>
<protein>
    <submittedName>
        <fullName evidence="5">Shikimate dehydrogenase</fullName>
    </submittedName>
</protein>
<organism evidence="5 6">
    <name type="scientific">Marinomonas piezotolerans</name>
    <dbReference type="NCBI Taxonomy" id="2213058"/>
    <lineage>
        <taxon>Bacteria</taxon>
        <taxon>Pseudomonadati</taxon>
        <taxon>Pseudomonadota</taxon>
        <taxon>Gammaproteobacteria</taxon>
        <taxon>Oceanospirillales</taxon>
        <taxon>Oceanospirillaceae</taxon>
        <taxon>Marinomonas</taxon>
    </lineage>
</organism>
<feature type="site" description="Increases basicity of active site His" evidence="2">
    <location>
        <position position="145"/>
    </location>
</feature>
<dbReference type="Gene3D" id="3.40.50.20">
    <property type="match status" value="1"/>
</dbReference>
<dbReference type="NCBIfam" id="TIGR03570">
    <property type="entry name" value="NeuD_NnaD"/>
    <property type="match status" value="1"/>
</dbReference>
<dbReference type="PANTHER" id="PTHR43300:SF7">
    <property type="entry name" value="UDP-N-ACETYLBACILLOSAMINE N-ACETYLTRANSFERASE"/>
    <property type="match status" value="1"/>
</dbReference>
<evidence type="ECO:0000313" key="5">
    <source>
        <dbReference type="EMBL" id="RDL44016.1"/>
    </source>
</evidence>
<dbReference type="InterPro" id="IPR041561">
    <property type="entry name" value="PglD_N"/>
</dbReference>
<keyword evidence="6" id="KW-1185">Reference proteome</keyword>
<gene>
    <name evidence="5" type="ORF">DN730_10290</name>
</gene>
<dbReference type="Proteomes" id="UP000254326">
    <property type="component" value="Unassembled WGS sequence"/>
</dbReference>
<feature type="domain" description="PglD N-terminal" evidence="4">
    <location>
        <begin position="9"/>
        <end position="87"/>
    </location>
</feature>
<proteinExistence type="inferred from homology"/>
<comment type="similarity">
    <text evidence="1">Belongs to the transferase hexapeptide repeat family.</text>
</comment>
<accession>A0A370U893</accession>
<dbReference type="EMBL" id="QKRA01000004">
    <property type="protein sequence ID" value="RDL44016.1"/>
    <property type="molecule type" value="Genomic_DNA"/>
</dbReference>